<sequence>MTGQVRPASQKCIEIINNIKEREFPDECDVSDDDLDVSTFTSVWKNPERLHSESDNSLLLATLCREIHAENYNQTLRICKIMKKHEPDNKEIDKVFNYLLMHVLRLEKHKKIDLHILLEWLFSGDREFDCDIINKESYAHLKFYFLCRNRISKYECFSCGCIQKKFIEFYTEDSNKRLMGALTSLIKSSSSKQHPIVQSTSLIKGAVQHDASIIFS</sequence>
<dbReference type="STRING" id="1561998.A0A1I7T549"/>
<dbReference type="WBParaSite" id="Csp11.Scaffold508.g2494.t1">
    <property type="protein sequence ID" value="Csp11.Scaffold508.g2494.t1"/>
    <property type="gene ID" value="Csp11.Scaffold508.g2494"/>
</dbReference>
<evidence type="ECO:0000313" key="1">
    <source>
        <dbReference type="Proteomes" id="UP000095282"/>
    </source>
</evidence>
<dbReference type="Proteomes" id="UP000095282">
    <property type="component" value="Unplaced"/>
</dbReference>
<evidence type="ECO:0000313" key="2">
    <source>
        <dbReference type="WBParaSite" id="Csp11.Scaffold508.g2494.t1"/>
    </source>
</evidence>
<proteinExistence type="predicted"/>
<protein>
    <submittedName>
        <fullName evidence="2">DUF2695 domain-containing protein</fullName>
    </submittedName>
</protein>
<dbReference type="eggNOG" id="ENOG502S7GW">
    <property type="taxonomic scope" value="Eukaryota"/>
</dbReference>
<dbReference type="AlphaFoldDB" id="A0A1I7T549"/>
<reference evidence="2" key="1">
    <citation type="submission" date="2016-11" db="UniProtKB">
        <authorList>
            <consortium name="WormBaseParasite"/>
        </authorList>
    </citation>
    <scope>IDENTIFICATION</scope>
</reference>
<organism evidence="1 2">
    <name type="scientific">Caenorhabditis tropicalis</name>
    <dbReference type="NCBI Taxonomy" id="1561998"/>
    <lineage>
        <taxon>Eukaryota</taxon>
        <taxon>Metazoa</taxon>
        <taxon>Ecdysozoa</taxon>
        <taxon>Nematoda</taxon>
        <taxon>Chromadorea</taxon>
        <taxon>Rhabditida</taxon>
        <taxon>Rhabditina</taxon>
        <taxon>Rhabditomorpha</taxon>
        <taxon>Rhabditoidea</taxon>
        <taxon>Rhabditidae</taxon>
        <taxon>Peloderinae</taxon>
        <taxon>Caenorhabditis</taxon>
    </lineage>
</organism>
<accession>A0A1I7T549</accession>
<keyword evidence="1" id="KW-1185">Reference proteome</keyword>
<name>A0A1I7T549_9PELO</name>